<protein>
    <submittedName>
        <fullName evidence="4">Uncharacterized protein</fullName>
    </submittedName>
</protein>
<keyword evidence="1" id="KW-0677">Repeat</keyword>
<reference evidence="4 5" key="1">
    <citation type="submission" date="2017-10" db="EMBL/GenBank/DDBJ databases">
        <title>Frigbacter circumglobatus gen. nov. sp. nov., isolated from sediment cultured in situ.</title>
        <authorList>
            <person name="Zhao Z."/>
        </authorList>
    </citation>
    <scope>NUCLEOTIDE SEQUENCE [LARGE SCALE GENOMIC DNA]</scope>
    <source>
        <strain evidence="4 5">ZYL</strain>
    </source>
</reference>
<sequence length="561" mass="64141">MKTNATHIPVPKTKKQYFKLVETGSNFFKNEDFANALKYFSKALNYEDYQPNLLVLMSRCLFNLGMKNKAISMMEHALHQNADNPGICDILGKSCIEMSFFDLAIKFYTIYCQTCPDDPIGYCNLATAMRESGQIDESIEILQDIIPIFPESAHLWNAIGASVSFRDGYTVSQPFYEEAYRLDPTIASVVSNLSLVYTNLQQYEKAWEFAHKAIKLSPKNFMCQRALAHSSYNIGKFDDAFEALAWHNHLSNPDSVFMPYKIEHWQGQDLSGKTILVGAEQGVGDEVLLAALYPDLIREAEHVIIGCDRRLVPLFRNSFKEATIVPYKSGQHELGYKVRLYDGIEPEKIDYMCLYTEVLRHRWRSREDIPDMSAGFLSPAEDKVAYWKEKITQLPHNISVGICWTSQLQEARRAMFYAQLEDWVPVLATKNVNFINVQYGDVSEEIQNLLDKHGIVLHNFEELDLKDDFEGTAAMMKNLDLVMGAASAPVSQAATVGTQVWWVIHNNRFWESFGKEDGTYLFETALMTPKTPALTWAEFMPLFAKEEFTPWIEKKLKEKSA</sequence>
<proteinExistence type="predicted"/>
<organism evidence="4 5">
    <name type="scientific">Paremcibacter congregatus</name>
    <dbReference type="NCBI Taxonomy" id="2043170"/>
    <lineage>
        <taxon>Bacteria</taxon>
        <taxon>Pseudomonadati</taxon>
        <taxon>Pseudomonadota</taxon>
        <taxon>Alphaproteobacteria</taxon>
        <taxon>Emcibacterales</taxon>
        <taxon>Emcibacteraceae</taxon>
        <taxon>Paremcibacter</taxon>
    </lineage>
</organism>
<dbReference type="Proteomes" id="UP000229730">
    <property type="component" value="Unassembled WGS sequence"/>
</dbReference>
<comment type="caution">
    <text evidence="4">The sequence shown here is derived from an EMBL/GenBank/DDBJ whole genome shotgun (WGS) entry which is preliminary data.</text>
</comment>
<evidence type="ECO:0000256" key="1">
    <source>
        <dbReference type="ARBA" id="ARBA00022737"/>
    </source>
</evidence>
<dbReference type="SUPFAM" id="SSF53756">
    <property type="entry name" value="UDP-Glycosyltransferase/glycogen phosphorylase"/>
    <property type="match status" value="1"/>
</dbReference>
<keyword evidence="2 3" id="KW-0802">TPR repeat</keyword>
<dbReference type="InterPro" id="IPR019734">
    <property type="entry name" value="TPR_rpt"/>
</dbReference>
<accession>A0A2G4YPD1</accession>
<dbReference type="PANTHER" id="PTHR44186:SF1">
    <property type="entry name" value="BARDET-BIEDL SYNDROME 4 PROTEIN"/>
    <property type="match status" value="1"/>
</dbReference>
<evidence type="ECO:0000313" key="4">
    <source>
        <dbReference type="EMBL" id="PHZ83326.1"/>
    </source>
</evidence>
<dbReference type="Pfam" id="PF14559">
    <property type="entry name" value="TPR_19"/>
    <property type="match status" value="1"/>
</dbReference>
<dbReference type="OrthoDB" id="6193797at2"/>
<gene>
    <name evidence="4" type="ORF">CRD36_17320</name>
</gene>
<feature type="repeat" description="TPR" evidence="3">
    <location>
        <begin position="187"/>
        <end position="220"/>
    </location>
</feature>
<evidence type="ECO:0000313" key="5">
    <source>
        <dbReference type="Proteomes" id="UP000229730"/>
    </source>
</evidence>
<keyword evidence="5" id="KW-1185">Reference proteome</keyword>
<dbReference type="AlphaFoldDB" id="A0A2G4YPD1"/>
<dbReference type="PROSITE" id="PS50005">
    <property type="entry name" value="TPR"/>
    <property type="match status" value="1"/>
</dbReference>
<dbReference type="SUPFAM" id="SSF81901">
    <property type="entry name" value="HCP-like"/>
    <property type="match status" value="1"/>
</dbReference>
<dbReference type="PANTHER" id="PTHR44186">
    <property type="match status" value="1"/>
</dbReference>
<dbReference type="RefSeq" id="WP_099475219.1">
    <property type="nucleotide sequence ID" value="NZ_CP041025.1"/>
</dbReference>
<name>A0A2G4YPD1_9PROT</name>
<dbReference type="EMBL" id="PDEM01000033">
    <property type="protein sequence ID" value="PHZ83326.1"/>
    <property type="molecule type" value="Genomic_DNA"/>
</dbReference>
<dbReference type="InterPro" id="IPR011990">
    <property type="entry name" value="TPR-like_helical_dom_sf"/>
</dbReference>
<dbReference type="SMART" id="SM00028">
    <property type="entry name" value="TPR"/>
    <property type="match status" value="4"/>
</dbReference>
<evidence type="ECO:0000256" key="2">
    <source>
        <dbReference type="ARBA" id="ARBA00022803"/>
    </source>
</evidence>
<evidence type="ECO:0000256" key="3">
    <source>
        <dbReference type="PROSITE-ProRule" id="PRU00339"/>
    </source>
</evidence>
<dbReference type="Pfam" id="PF13181">
    <property type="entry name" value="TPR_8"/>
    <property type="match status" value="1"/>
</dbReference>
<dbReference type="InParanoid" id="A0A2G4YPD1"/>
<dbReference type="Gene3D" id="1.25.40.10">
    <property type="entry name" value="Tetratricopeptide repeat domain"/>
    <property type="match status" value="2"/>
</dbReference>